<feature type="domain" description="LTD" evidence="10">
    <location>
        <begin position="1096"/>
        <end position="1232"/>
    </location>
</feature>
<protein>
    <submittedName>
        <fullName evidence="11">Lamin tail domain-containing protein</fullName>
    </submittedName>
</protein>
<dbReference type="PANTHER" id="PTHR33607">
    <property type="entry name" value="ENDONUCLEASE-1"/>
    <property type="match status" value="1"/>
</dbReference>
<keyword evidence="12" id="KW-1185">Reference proteome</keyword>
<evidence type="ECO:0000256" key="3">
    <source>
        <dbReference type="ARBA" id="ARBA00006429"/>
    </source>
</evidence>
<dbReference type="PROSITE" id="PS51841">
    <property type="entry name" value="LTD"/>
    <property type="match status" value="5"/>
</dbReference>
<dbReference type="RefSeq" id="WP_349241899.1">
    <property type="nucleotide sequence ID" value="NZ_JAVTTO010000003.1"/>
</dbReference>
<comment type="subcellular location">
    <subcellularLocation>
        <location evidence="1">Cell projection</location>
        <location evidence="1">Cilium</location>
    </subcellularLocation>
    <subcellularLocation>
        <location evidence="2">Cytoplasm</location>
    </subcellularLocation>
</comment>
<dbReference type="InterPro" id="IPR001322">
    <property type="entry name" value="Lamin_tail_dom"/>
</dbReference>
<dbReference type="InterPro" id="IPR036415">
    <property type="entry name" value="Lamin_tail_dom_sf"/>
</dbReference>
<reference evidence="11 12" key="1">
    <citation type="submission" date="2023-09" db="EMBL/GenBank/DDBJ databases">
        <title>Novel taxa isolated from Blanes Bay.</title>
        <authorList>
            <person name="Rey-Velasco X."/>
            <person name="Lucena T."/>
        </authorList>
    </citation>
    <scope>NUCLEOTIDE SEQUENCE [LARGE SCALE GENOMIC DNA]</scope>
    <source>
        <strain evidence="11 12">S356</strain>
    </source>
</reference>
<evidence type="ECO:0000259" key="10">
    <source>
        <dbReference type="PROSITE" id="PS51841"/>
    </source>
</evidence>
<accession>A0ABU3LFX0</accession>
<evidence type="ECO:0000256" key="7">
    <source>
        <dbReference type="ARBA" id="ARBA00023069"/>
    </source>
</evidence>
<dbReference type="PANTHER" id="PTHR33607:SF2">
    <property type="entry name" value="ENDONUCLEASE-1"/>
    <property type="match status" value="1"/>
</dbReference>
<evidence type="ECO:0000256" key="2">
    <source>
        <dbReference type="ARBA" id="ARBA00004496"/>
    </source>
</evidence>
<organism evidence="11 12">
    <name type="scientific">Asprobacillus argus</name>
    <dbReference type="NCBI Taxonomy" id="3076534"/>
    <lineage>
        <taxon>Bacteria</taxon>
        <taxon>Pseudomonadati</taxon>
        <taxon>Bacteroidota</taxon>
        <taxon>Flavobacteriia</taxon>
        <taxon>Flavobacteriales</taxon>
        <taxon>Flavobacteriaceae</taxon>
        <taxon>Asprobacillus</taxon>
    </lineage>
</organism>
<evidence type="ECO:0000313" key="11">
    <source>
        <dbReference type="EMBL" id="MDT7832641.1"/>
    </source>
</evidence>
<keyword evidence="7" id="KW-0969">Cilium</keyword>
<feature type="compositionally biased region" description="Low complexity" evidence="9">
    <location>
        <begin position="1430"/>
        <end position="1450"/>
    </location>
</feature>
<keyword evidence="6" id="KW-0378">Hydrolase</keyword>
<dbReference type="Gene3D" id="2.60.40.10">
    <property type="entry name" value="Immunoglobulins"/>
    <property type="match status" value="2"/>
</dbReference>
<keyword evidence="4" id="KW-0963">Cytoplasm</keyword>
<evidence type="ECO:0000313" key="12">
    <source>
        <dbReference type="Proteomes" id="UP001257277"/>
    </source>
</evidence>
<dbReference type="SUPFAM" id="SSF74853">
    <property type="entry name" value="Lamin A/C globular tail domain"/>
    <property type="match status" value="4"/>
</dbReference>
<proteinExistence type="inferred from homology"/>
<feature type="domain" description="LTD" evidence="10">
    <location>
        <begin position="268"/>
        <end position="384"/>
    </location>
</feature>
<dbReference type="SUPFAM" id="SSF54060">
    <property type="entry name" value="His-Me finger endonucleases"/>
    <property type="match status" value="1"/>
</dbReference>
<dbReference type="Pfam" id="PF22544">
    <property type="entry name" value="HYDIN_VesB_CFA65-like_Ig"/>
    <property type="match status" value="1"/>
</dbReference>
<dbReference type="Proteomes" id="UP001257277">
    <property type="component" value="Unassembled WGS sequence"/>
</dbReference>
<dbReference type="Pfam" id="PF00932">
    <property type="entry name" value="LTD"/>
    <property type="match status" value="5"/>
</dbReference>
<sequence>MRLFITGLLLLVVNLTYAQIPTYYNDVDLTLTGTALKNALATKITTTHTNFLSYTPGVWEALMVTDEDPSNASNVLLIYGYNDADANYITDRSRGKTLNGGTAGTHWNREHTFPKSLGTPNLGTSGPGADAHHLRPSDVTMNSNRGSLKFIDGSGDAAITGSGWYPGDEWKGDVARMILYMYVRYGNRCLPSNVAIGTTNSIDSNMIDLLLEWNVEDPVSDFEKDRNTYHENTSNTYAQGNRNPFIDNPAFATSIWGGTQAEDFFSASLATCDDLFISEYLEGSSNNKYIEIYNPTDASINLSSYDLVIYTNGSSSVSNTLALSGTINSYGTFVIENSSEALGVTADLSTNSAVMSFNGDDVIALRKSSTNIDIIGQIGTDPGTQWVGSVCTVGTADGVLRRNENVNKGDSEGSDTFDPDSEWTCATADDVSNLGIYSNNCAPNPEIDVQGNGSSIADGSTTTQLSDFTDFGSVAAASGTISRTFTIANTGTSALTLSGNPSVSGSGSSDFTVSSNPSLSISSSGTTTFQITFDPSTEATITATVTINSDDSDEAVYTFDISGIGTAGSGSSCGNELFISEYIEGSSNNKYIEIYNPTEASVDLSSYDLVKYTNGSSSVSNTLTLSGTIAAQSTFVIENDSEALGVTADLSTNNAVMDFNGDDVIALRKSSVNLDVIGQIGTDPGTQWVGATCTVGTADGVLRRNASISIGDSNGSDVFDPDTEWTCSTNDDVSNLGSHSVDCAGGGGSSTPCGDDLFISEYIEGSSNNKYIELYNPTDSSIDLSSYDLVKYTNGSATVSNTLALSGTIASKGTFVIEDSAEGLGVTADLSTNSAMMDFNGDDVVALRKSSVNIDVIGQIGLDPGSQWTGTVCTVGTANGVLRRNASITTGDADGSNAFDPDDEWTCAANDDVSNLGSHTEDCGSSGSSSCSELFISEYIEGSSNNKYLEIYNPSDSSIDLSSYDIVSYANGSATISNTLTLSGTIAANGTFVIENSSEALGVTADLSTSNGVMSFNGDDAIALRKSSVAIDVIGQIGTDPGSEWSGTTCTLGTANAVLRRNSSVSAGDSDGSDAFDPDTEWTCSATDDVSDLGSYTSDCNSGVISSCSELFFSEYIEGTGNNKFLEIYNPSENTIDLSSYDIVRYSNGSSTITNTLTLSGSIAPKGTFVIENSGEALSVNADFSTADGTMTFNGDDAIALRKSAVAIDVIGQIGTDPGSEWSGTTCTTGTADGALRRNATVNKGDSDGSDAFDPDAEWTCATVDDVSDLGSYTNNCDSAIGSPEIDIVSNSISIIDGTSTTSTLNNTNYGTVNITAGTIVKEYTITNTGTATLTLTGNPSITGSSDFTVTTNPSTLVLDPTDSVTFQITFDPTTNANITGTVEVLSNDSDEASFTFAIDGTGTSSAGSCTNVVGGTLFQQDFETSAASPEYTYTSSSTSTATGNGNTPSDPKYVSGSQGIQVNNGTGEIVFSTVDVSGSTNVEFSVRLASFSGTAFNGVETSDYVTVFVSTDGGSNYSDELTVTGASANNARWSFTSGTGEASVAYDGDNTTTTFAPAGGGARTTDGYSTLKITGLPSSSELRIKLEIKNNSNSELWVLDDAVLIGDSESSSTWESGSWSNGVPSSTDKVIIDGYYDMTANSSINTCECEVKAGATLTIGIDKYLKVENNIVNNGTIIIEENGGLIQVSSSATITGSGNYIVRRNSSSVPSENVFTYWSTPLTNSTLTEVVSNAQWYYGFDGATQSYQNLSASSSMTPGKGYLTQGPEDASYPGTYTAVFTGSTFNNGDINVTLGFMNDADTDNDWNLLGNPYPSAINADAFIAANSNIGGTLYFWSNNTDASTSEDFTQNDYVTWNGTGGTAGCGGCIAPTGTIATGQGFFAQALSASDITFTNAIRDNASNDNFYRNADEEDKIWLNFSGSNAFSQILIGFLDKATDGEDRLYDGRRLDGGANAAFYSIADNIPYGTQGKSNLKEVEEIPLGVQLNVTGDFKISIEKYEGLLEDSEIYLKDLVLDIEHDLKVSDYEVTLDETGKIDDRFILRIVTSADVLGIEDLDSGSDLIIADHGNELEVKTLDNAVIKDLFMYNLLGQEVFTQRKSTHTSVTVPSRNIRKNTVTLVKVILETGQIKTMKFFRK</sequence>
<feature type="domain" description="LTD" evidence="10">
    <location>
        <begin position="555"/>
        <end position="712"/>
    </location>
</feature>
<dbReference type="InterPro" id="IPR044925">
    <property type="entry name" value="His-Me_finger_sf"/>
</dbReference>
<keyword evidence="8" id="KW-0966">Cell projection</keyword>
<evidence type="ECO:0000256" key="1">
    <source>
        <dbReference type="ARBA" id="ARBA00004138"/>
    </source>
</evidence>
<comment type="similarity">
    <text evidence="3">Belongs to the EndA/NucM nuclease family.</text>
</comment>
<dbReference type="NCBIfam" id="NF012200">
    <property type="entry name" value="choice_anch_D"/>
    <property type="match status" value="2"/>
</dbReference>
<feature type="domain" description="LTD" evidence="10">
    <location>
        <begin position="927"/>
        <end position="1038"/>
    </location>
</feature>
<evidence type="ECO:0000256" key="8">
    <source>
        <dbReference type="ARBA" id="ARBA00023273"/>
    </source>
</evidence>
<evidence type="ECO:0000256" key="6">
    <source>
        <dbReference type="ARBA" id="ARBA00022801"/>
    </source>
</evidence>
<gene>
    <name evidence="11" type="ORF">RQM59_09630</name>
</gene>
<dbReference type="InterPro" id="IPR013783">
    <property type="entry name" value="Ig-like_fold"/>
</dbReference>
<keyword evidence="5" id="KW-0540">Nuclease</keyword>
<dbReference type="EMBL" id="JAVTTO010000003">
    <property type="protein sequence ID" value="MDT7832641.1"/>
    <property type="molecule type" value="Genomic_DNA"/>
</dbReference>
<evidence type="ECO:0000256" key="4">
    <source>
        <dbReference type="ARBA" id="ARBA00022490"/>
    </source>
</evidence>
<name>A0ABU3LFX0_9FLAO</name>
<dbReference type="Pfam" id="PF04231">
    <property type="entry name" value="Endonuclease_1"/>
    <property type="match status" value="1"/>
</dbReference>
<feature type="domain" description="LTD" evidence="10">
    <location>
        <begin position="744"/>
        <end position="892"/>
    </location>
</feature>
<dbReference type="InterPro" id="IPR007346">
    <property type="entry name" value="Endonuclease-I"/>
</dbReference>
<feature type="region of interest" description="Disordered" evidence="9">
    <location>
        <begin position="1430"/>
        <end position="1458"/>
    </location>
</feature>
<evidence type="ECO:0000256" key="5">
    <source>
        <dbReference type="ARBA" id="ARBA00022722"/>
    </source>
</evidence>
<evidence type="ECO:0000256" key="9">
    <source>
        <dbReference type="SAM" id="MobiDB-lite"/>
    </source>
</evidence>
<dbReference type="InterPro" id="IPR053879">
    <property type="entry name" value="HYDIN_VesB_CFA65-like_Ig"/>
</dbReference>
<comment type="caution">
    <text evidence="11">The sequence shown here is derived from an EMBL/GenBank/DDBJ whole genome shotgun (WGS) entry which is preliminary data.</text>
</comment>